<evidence type="ECO:0000313" key="2">
    <source>
        <dbReference type="RefSeq" id="XP_050947603.1"/>
    </source>
</evidence>
<protein>
    <submittedName>
        <fullName evidence="2">Uncharacterized protein LOC127151704</fullName>
    </submittedName>
</protein>
<reference evidence="2" key="1">
    <citation type="submission" date="2025-08" db="UniProtKB">
        <authorList>
            <consortium name="RefSeq"/>
        </authorList>
    </citation>
    <scope>IDENTIFICATION</scope>
    <source>
        <tissue evidence="2">Stem</tissue>
    </source>
</reference>
<proteinExistence type="predicted"/>
<dbReference type="RefSeq" id="XP_050947603.1">
    <property type="nucleotide sequence ID" value="XM_051091646.1"/>
</dbReference>
<name>A0ABM3LC60_CUCME</name>
<dbReference type="Proteomes" id="UP001652600">
    <property type="component" value="Chromosome 11"/>
</dbReference>
<dbReference type="GeneID" id="127151704"/>
<sequence>MTILVFIKCVHTWKFSHFFKKDHRKYFATRKVPSEVPASNCNYYRKMLGIQNSDVLSFKLNAIADRQAGKCFQQIEWAIKHVLCPCLSKSYAFNSDAPIGHGRLIHTSQWL</sequence>
<keyword evidence="1" id="KW-1185">Reference proteome</keyword>
<accession>A0ABM3LC60</accession>
<evidence type="ECO:0000313" key="1">
    <source>
        <dbReference type="Proteomes" id="UP001652600"/>
    </source>
</evidence>
<organism evidence="1 2">
    <name type="scientific">Cucumis melo</name>
    <name type="common">Muskmelon</name>
    <dbReference type="NCBI Taxonomy" id="3656"/>
    <lineage>
        <taxon>Eukaryota</taxon>
        <taxon>Viridiplantae</taxon>
        <taxon>Streptophyta</taxon>
        <taxon>Embryophyta</taxon>
        <taxon>Tracheophyta</taxon>
        <taxon>Spermatophyta</taxon>
        <taxon>Magnoliopsida</taxon>
        <taxon>eudicotyledons</taxon>
        <taxon>Gunneridae</taxon>
        <taxon>Pentapetalae</taxon>
        <taxon>rosids</taxon>
        <taxon>fabids</taxon>
        <taxon>Cucurbitales</taxon>
        <taxon>Cucurbitaceae</taxon>
        <taxon>Benincaseae</taxon>
        <taxon>Cucumis</taxon>
    </lineage>
</organism>
<gene>
    <name evidence="2" type="primary">LOC127151704</name>
</gene>